<protein>
    <submittedName>
        <fullName evidence="3">Short-chain dehydrogenase</fullName>
    </submittedName>
</protein>
<dbReference type="PANTHER" id="PTHR42879">
    <property type="entry name" value="3-OXOACYL-(ACYL-CARRIER-PROTEIN) REDUCTASE"/>
    <property type="match status" value="1"/>
</dbReference>
<reference evidence="4" key="1">
    <citation type="submission" date="2016-10" db="EMBL/GenBank/DDBJ databases">
        <authorList>
            <person name="Varghese N."/>
            <person name="Submissions S."/>
        </authorList>
    </citation>
    <scope>NUCLEOTIDE SEQUENCE [LARGE SCALE GENOMIC DNA]</scope>
    <source>
        <strain evidence="4">DSM 44526</strain>
    </source>
</reference>
<dbReference type="RefSeq" id="WP_207507787.1">
    <property type="nucleotide sequence ID" value="NZ_FNCF01000003.1"/>
</dbReference>
<dbReference type="Pfam" id="PF00106">
    <property type="entry name" value="adh_short"/>
    <property type="match status" value="1"/>
</dbReference>
<dbReference type="AlphaFoldDB" id="A0A1G7S8R5"/>
<comment type="similarity">
    <text evidence="1 2">Belongs to the short-chain dehydrogenases/reductases (SDR) family.</text>
</comment>
<accession>A0A1G7S8R5</accession>
<dbReference type="PRINTS" id="PR00081">
    <property type="entry name" value="GDHRDH"/>
</dbReference>
<dbReference type="InterPro" id="IPR036291">
    <property type="entry name" value="NAD(P)-bd_dom_sf"/>
</dbReference>
<dbReference type="InterPro" id="IPR002347">
    <property type="entry name" value="SDR_fam"/>
</dbReference>
<dbReference type="PRINTS" id="PR00080">
    <property type="entry name" value="SDRFAMILY"/>
</dbReference>
<sequence>MVTGASRGIGEEVARRLASAGYDLTITARSTDALAALSEELTDSHQVRVGTVSADMAVEDDVRSIAAAHRDAHGSLDVLVLNAGMGAIGPVADYPVRRLDKMFDINVRSAFVLIQELLPLLTASGASSPLGGKVLAVASMTGIAGEPLNSAYGATKAALISLCETLNTEHALEGVTATAVCPGYVATAMTQGLAETVPLDTMLPVADVATALMALTTITSRTVVPQLVLTRPGPHLWRA</sequence>
<dbReference type="Gene3D" id="3.40.50.720">
    <property type="entry name" value="NAD(P)-binding Rossmann-like Domain"/>
    <property type="match status" value="1"/>
</dbReference>
<dbReference type="CDD" id="cd05233">
    <property type="entry name" value="SDR_c"/>
    <property type="match status" value="1"/>
</dbReference>
<name>A0A1G7S8R5_9ACTN</name>
<organism evidence="3 4">
    <name type="scientific">Klenkia brasiliensis</name>
    <dbReference type="NCBI Taxonomy" id="333142"/>
    <lineage>
        <taxon>Bacteria</taxon>
        <taxon>Bacillati</taxon>
        <taxon>Actinomycetota</taxon>
        <taxon>Actinomycetes</taxon>
        <taxon>Geodermatophilales</taxon>
        <taxon>Geodermatophilaceae</taxon>
        <taxon>Klenkia</taxon>
    </lineage>
</organism>
<proteinExistence type="inferred from homology"/>
<gene>
    <name evidence="3" type="ORF">SAMN05660324_1922</name>
</gene>
<evidence type="ECO:0000256" key="1">
    <source>
        <dbReference type="ARBA" id="ARBA00006484"/>
    </source>
</evidence>
<dbReference type="InterPro" id="IPR050259">
    <property type="entry name" value="SDR"/>
</dbReference>
<evidence type="ECO:0000313" key="3">
    <source>
        <dbReference type="EMBL" id="SDG19445.1"/>
    </source>
</evidence>
<dbReference type="EMBL" id="FNCF01000003">
    <property type="protein sequence ID" value="SDG19445.1"/>
    <property type="molecule type" value="Genomic_DNA"/>
</dbReference>
<dbReference type="SUPFAM" id="SSF51735">
    <property type="entry name" value="NAD(P)-binding Rossmann-fold domains"/>
    <property type="match status" value="1"/>
</dbReference>
<evidence type="ECO:0000256" key="2">
    <source>
        <dbReference type="RuleBase" id="RU000363"/>
    </source>
</evidence>
<evidence type="ECO:0000313" key="4">
    <source>
        <dbReference type="Proteomes" id="UP000198863"/>
    </source>
</evidence>
<dbReference type="Proteomes" id="UP000198863">
    <property type="component" value="Unassembled WGS sequence"/>
</dbReference>
<keyword evidence="4" id="KW-1185">Reference proteome</keyword>
<dbReference type="PANTHER" id="PTHR42879:SF2">
    <property type="entry name" value="3-OXOACYL-[ACYL-CARRIER-PROTEIN] REDUCTASE FABG"/>
    <property type="match status" value="1"/>
</dbReference>